<comment type="cofactor">
    <cofactor evidence="8">
        <name>Mn(2+)</name>
        <dbReference type="ChEBI" id="CHEBI:29035"/>
    </cofactor>
    <text evidence="8">Binds 2 manganese ions per subunit.</text>
</comment>
<evidence type="ECO:0000256" key="1">
    <source>
        <dbReference type="ARBA" id="ARBA00000135"/>
    </source>
</evidence>
<comment type="catalytic activity">
    <reaction evidence="1 8">
        <text>Release of an N-terminal amino acid, Xaa-|-Yaa-, in which Xaa is preferably Leu, but may be other amino acids including Pro although not Arg or Lys, and Yaa may be Pro. Amino acid amides and methyl esters are also readily hydrolyzed, but rates on arylamides are exceedingly low.</text>
        <dbReference type="EC" id="3.4.11.1"/>
    </reaction>
</comment>
<dbReference type="InterPro" id="IPR000819">
    <property type="entry name" value="Peptidase_M17_C"/>
</dbReference>
<evidence type="ECO:0000313" key="11">
    <source>
        <dbReference type="Proteomes" id="UP000186309"/>
    </source>
</evidence>
<dbReference type="EC" id="3.4.11.1" evidence="8"/>
<dbReference type="SUPFAM" id="SSF52949">
    <property type="entry name" value="Macro domain-like"/>
    <property type="match status" value="1"/>
</dbReference>
<feature type="binding site" evidence="8">
    <location>
        <position position="348"/>
    </location>
    <ligand>
        <name>Mn(2+)</name>
        <dbReference type="ChEBI" id="CHEBI:29035"/>
        <label>2</label>
    </ligand>
</feature>
<keyword evidence="11" id="KW-1185">Reference proteome</keyword>
<keyword evidence="8" id="KW-0479">Metal-binding</keyword>
<evidence type="ECO:0000256" key="3">
    <source>
        <dbReference type="ARBA" id="ARBA00009528"/>
    </source>
</evidence>
<comment type="catalytic activity">
    <reaction evidence="2 8">
        <text>Release of an N-terminal amino acid, preferentially leucine, but not glutamic or aspartic acids.</text>
        <dbReference type="EC" id="3.4.11.10"/>
    </reaction>
</comment>
<dbReference type="PROSITE" id="PS00631">
    <property type="entry name" value="CYTOSOL_AP"/>
    <property type="match status" value="1"/>
</dbReference>
<comment type="function">
    <text evidence="8">Presumably involved in the processing and regular turnover of intracellular proteins. Catalyzes the removal of unsubstituted N-terminal amino acids from various peptides.</text>
</comment>
<dbReference type="GO" id="GO:0005737">
    <property type="term" value="C:cytoplasm"/>
    <property type="evidence" value="ECO:0007669"/>
    <property type="project" value="UniProtKB-SubCell"/>
</dbReference>
<dbReference type="Pfam" id="PF00883">
    <property type="entry name" value="Peptidase_M17"/>
    <property type="match status" value="1"/>
</dbReference>
<dbReference type="NCBIfam" id="NF002074">
    <property type="entry name" value="PRK00913.1-4"/>
    <property type="match status" value="1"/>
</dbReference>
<dbReference type="Gene3D" id="3.40.220.10">
    <property type="entry name" value="Leucine Aminopeptidase, subunit E, domain 1"/>
    <property type="match status" value="1"/>
</dbReference>
<dbReference type="NCBIfam" id="NF002073">
    <property type="entry name" value="PRK00913.1-2"/>
    <property type="match status" value="1"/>
</dbReference>
<dbReference type="Gene3D" id="3.40.630.10">
    <property type="entry name" value="Zn peptidases"/>
    <property type="match status" value="1"/>
</dbReference>
<keyword evidence="7 8" id="KW-0464">Manganese</keyword>
<dbReference type="Proteomes" id="UP000186309">
    <property type="component" value="Chromosome"/>
</dbReference>
<evidence type="ECO:0000256" key="4">
    <source>
        <dbReference type="ARBA" id="ARBA00022438"/>
    </source>
</evidence>
<dbReference type="CDD" id="cd00433">
    <property type="entry name" value="Peptidase_M17"/>
    <property type="match status" value="1"/>
</dbReference>
<dbReference type="OrthoDB" id="9809354at2"/>
<keyword evidence="6 8" id="KW-0378">Hydrolase</keyword>
<comment type="subcellular location">
    <subcellularLocation>
        <location evidence="8">Cytoplasm</location>
    </subcellularLocation>
</comment>
<comment type="similarity">
    <text evidence="3 8">Belongs to the peptidase M17 family.</text>
</comment>
<sequence length="500" mass="52288">MTIRIVRQASTTVASQWLVVGVFEKNGELAPELRGTPAEALCGRLIAQKELNGSLGELTALHGLAGFEVPSVLLVGLGTRNKFDALAAYTAGVALAKRLAGKPRDSVAVSLASLLDGGHSKLASALIEGVIVGQRSAGLRKSEPNRHTFGRLDVVLPAETTDEAAAAVEALVARAEIVGQAVNLARDLVNTPPSEKPPGVLAAWVGKHAADAGIDVQIWDEAKIREERFGGLLAVAAGSDEPPAFVVLEYRKGGEAPTLALVGKGVTFDSGGLSLKPSASMEDMKSDMTGAAVVAATMQAIARLGLAVNVVGYLAITENMTGGRAMKLGDVLTMRNGKTVEVLNTDAEGRLILADALSYAAESRPARILDLATLTGACMVGLGPKIAGLFSNDEVFTHELLESCGRTGERAWEMPFDDDFKDQLKSNVADLKNVGGKWGGAITAAKFLEEFTASIPWIHLDIAGPSWNDGDSSTRDVGGTGCFVRTLTTHLESIASTRVS</sequence>
<dbReference type="GO" id="GO:0070006">
    <property type="term" value="F:metalloaminopeptidase activity"/>
    <property type="evidence" value="ECO:0007669"/>
    <property type="project" value="InterPro"/>
</dbReference>
<reference evidence="11" key="1">
    <citation type="submission" date="2016-12" db="EMBL/GenBank/DDBJ databases">
        <title>Comparative genomics of four Isosphaeraceae planctomycetes: a common pool of plasmids and glycoside hydrolase genes.</title>
        <authorList>
            <person name="Ivanova A."/>
        </authorList>
    </citation>
    <scope>NUCLEOTIDE SEQUENCE [LARGE SCALE GENOMIC DNA]</scope>
    <source>
        <strain evidence="11">PX4</strain>
    </source>
</reference>
<feature type="active site" evidence="8">
    <location>
        <position position="276"/>
    </location>
</feature>
<dbReference type="PRINTS" id="PR00481">
    <property type="entry name" value="LAMNOPPTDASE"/>
</dbReference>
<protein>
    <recommendedName>
        <fullName evidence="8">Probable cytosol aminopeptidase</fullName>
        <ecNumber evidence="8">3.4.11.1</ecNumber>
    </recommendedName>
    <alternativeName>
        <fullName evidence="8">Leucine aminopeptidase</fullName>
        <shortName evidence="8">LAP</shortName>
        <ecNumber evidence="8">3.4.11.10</ecNumber>
    </alternativeName>
    <alternativeName>
        <fullName evidence="8">Leucyl aminopeptidase</fullName>
    </alternativeName>
</protein>
<proteinExistence type="inferred from homology"/>
<dbReference type="InterPro" id="IPR008283">
    <property type="entry name" value="Peptidase_M17_N"/>
</dbReference>
<evidence type="ECO:0000256" key="8">
    <source>
        <dbReference type="HAMAP-Rule" id="MF_00181"/>
    </source>
</evidence>
<gene>
    <name evidence="8 10" type="primary">pepA</name>
    <name evidence="10" type="ORF">BSF38_00852</name>
</gene>
<dbReference type="SUPFAM" id="SSF53187">
    <property type="entry name" value="Zn-dependent exopeptidases"/>
    <property type="match status" value="1"/>
</dbReference>
<evidence type="ECO:0000256" key="7">
    <source>
        <dbReference type="ARBA" id="ARBA00023211"/>
    </source>
</evidence>
<feature type="binding site" evidence="8">
    <location>
        <position position="269"/>
    </location>
    <ligand>
        <name>Mn(2+)</name>
        <dbReference type="ChEBI" id="CHEBI:29035"/>
        <label>2</label>
    </ligand>
</feature>
<evidence type="ECO:0000259" key="9">
    <source>
        <dbReference type="PROSITE" id="PS00631"/>
    </source>
</evidence>
<dbReference type="PANTHER" id="PTHR11963:SF23">
    <property type="entry name" value="CYTOSOL AMINOPEPTIDASE"/>
    <property type="match status" value="1"/>
</dbReference>
<dbReference type="EMBL" id="CP019082">
    <property type="protein sequence ID" value="APW59429.1"/>
    <property type="molecule type" value="Genomic_DNA"/>
</dbReference>
<evidence type="ECO:0000256" key="6">
    <source>
        <dbReference type="ARBA" id="ARBA00022801"/>
    </source>
</evidence>
<keyword evidence="8" id="KW-0963">Cytoplasm</keyword>
<feature type="binding site" evidence="8">
    <location>
        <position position="348"/>
    </location>
    <ligand>
        <name>Mn(2+)</name>
        <dbReference type="ChEBI" id="CHEBI:29035"/>
        <label>1</label>
    </ligand>
</feature>
<evidence type="ECO:0000256" key="2">
    <source>
        <dbReference type="ARBA" id="ARBA00000967"/>
    </source>
</evidence>
<dbReference type="InterPro" id="IPR023042">
    <property type="entry name" value="Peptidase_M17_leu_NH2_pept"/>
</dbReference>
<name>A0A1U7CKH0_9BACT</name>
<feature type="binding site" evidence="8">
    <location>
        <position position="269"/>
    </location>
    <ligand>
        <name>Mn(2+)</name>
        <dbReference type="ChEBI" id="CHEBI:29035"/>
        <label>1</label>
    </ligand>
</feature>
<dbReference type="InterPro" id="IPR043472">
    <property type="entry name" value="Macro_dom-like"/>
</dbReference>
<keyword evidence="5 8" id="KW-0645">Protease</keyword>
<evidence type="ECO:0000256" key="5">
    <source>
        <dbReference type="ARBA" id="ARBA00022670"/>
    </source>
</evidence>
<organism evidence="10 11">
    <name type="scientific">Paludisphaera borealis</name>
    <dbReference type="NCBI Taxonomy" id="1387353"/>
    <lineage>
        <taxon>Bacteria</taxon>
        <taxon>Pseudomonadati</taxon>
        <taxon>Planctomycetota</taxon>
        <taxon>Planctomycetia</taxon>
        <taxon>Isosphaerales</taxon>
        <taxon>Isosphaeraceae</taxon>
        <taxon>Paludisphaera</taxon>
    </lineage>
</organism>
<feature type="binding site" evidence="8">
    <location>
        <position position="287"/>
    </location>
    <ligand>
        <name>Mn(2+)</name>
        <dbReference type="ChEBI" id="CHEBI:29035"/>
        <label>2</label>
    </ligand>
</feature>
<dbReference type="EC" id="3.4.11.10" evidence="8"/>
<dbReference type="GO" id="GO:0030145">
    <property type="term" value="F:manganese ion binding"/>
    <property type="evidence" value="ECO:0007669"/>
    <property type="project" value="UniProtKB-UniRule"/>
</dbReference>
<evidence type="ECO:0000313" key="10">
    <source>
        <dbReference type="EMBL" id="APW59429.1"/>
    </source>
</evidence>
<dbReference type="PANTHER" id="PTHR11963">
    <property type="entry name" value="LEUCINE AMINOPEPTIDASE-RELATED"/>
    <property type="match status" value="1"/>
</dbReference>
<dbReference type="AlphaFoldDB" id="A0A1U7CKH0"/>
<dbReference type="KEGG" id="pbor:BSF38_00852"/>
<keyword evidence="4 8" id="KW-0031">Aminopeptidase</keyword>
<feature type="active site" evidence="8">
    <location>
        <position position="350"/>
    </location>
</feature>
<dbReference type="HAMAP" id="MF_00181">
    <property type="entry name" value="Cytosol_peptidase_M17"/>
    <property type="match status" value="1"/>
</dbReference>
<dbReference type="InterPro" id="IPR011356">
    <property type="entry name" value="Leucine_aapep/pepB"/>
</dbReference>
<dbReference type="GO" id="GO:0006508">
    <property type="term" value="P:proteolysis"/>
    <property type="evidence" value="ECO:0007669"/>
    <property type="project" value="UniProtKB-KW"/>
</dbReference>
<dbReference type="STRING" id="1387353.BSF38_00852"/>
<feature type="binding site" evidence="8">
    <location>
        <position position="264"/>
    </location>
    <ligand>
        <name>Mn(2+)</name>
        <dbReference type="ChEBI" id="CHEBI:29035"/>
        <label>2</label>
    </ligand>
</feature>
<dbReference type="RefSeq" id="WP_076350585.1">
    <property type="nucleotide sequence ID" value="NZ_CP019082.1"/>
</dbReference>
<dbReference type="Pfam" id="PF02789">
    <property type="entry name" value="Peptidase_M17_N"/>
    <property type="match status" value="1"/>
</dbReference>
<feature type="binding site" evidence="8">
    <location>
        <position position="346"/>
    </location>
    <ligand>
        <name>Mn(2+)</name>
        <dbReference type="ChEBI" id="CHEBI:29035"/>
        <label>1</label>
    </ligand>
</feature>
<accession>A0A1U7CKH0</accession>
<feature type="domain" description="Cytosol aminopeptidase" evidence="9">
    <location>
        <begin position="344"/>
        <end position="351"/>
    </location>
</feature>